<organism evidence="2">
    <name type="scientific">Spodoptera frugiperda</name>
    <name type="common">Fall armyworm</name>
    <dbReference type="NCBI Taxonomy" id="7108"/>
    <lineage>
        <taxon>Eukaryota</taxon>
        <taxon>Metazoa</taxon>
        <taxon>Ecdysozoa</taxon>
        <taxon>Arthropoda</taxon>
        <taxon>Hexapoda</taxon>
        <taxon>Insecta</taxon>
        <taxon>Pterygota</taxon>
        <taxon>Neoptera</taxon>
        <taxon>Endopterygota</taxon>
        <taxon>Lepidoptera</taxon>
        <taxon>Glossata</taxon>
        <taxon>Ditrysia</taxon>
        <taxon>Noctuoidea</taxon>
        <taxon>Noctuidae</taxon>
        <taxon>Amphipyrinae</taxon>
        <taxon>Spodoptera</taxon>
    </lineage>
</organism>
<evidence type="ECO:0000256" key="1">
    <source>
        <dbReference type="SAM" id="MobiDB-lite"/>
    </source>
</evidence>
<feature type="region of interest" description="Disordered" evidence="1">
    <location>
        <begin position="71"/>
        <end position="97"/>
    </location>
</feature>
<accession>A0A2H1W366</accession>
<feature type="compositionally biased region" description="Polar residues" evidence="1">
    <location>
        <begin position="79"/>
        <end position="97"/>
    </location>
</feature>
<reference evidence="2" key="1">
    <citation type="submission" date="2016-07" db="EMBL/GenBank/DDBJ databases">
        <authorList>
            <person name="Bretaudeau A."/>
        </authorList>
    </citation>
    <scope>NUCLEOTIDE SEQUENCE</scope>
    <source>
        <strain evidence="2">Rice</strain>
        <tissue evidence="2">Whole body</tissue>
    </source>
</reference>
<proteinExistence type="predicted"/>
<protein>
    <submittedName>
        <fullName evidence="2">SFRICE_033247</fullName>
    </submittedName>
</protein>
<gene>
    <name evidence="2" type="ORF">SFRICE_033247</name>
</gene>
<evidence type="ECO:0000313" key="2">
    <source>
        <dbReference type="EMBL" id="SOQ47477.1"/>
    </source>
</evidence>
<sequence>MKRAQPGASSRNDRCASARRTRLRLGRGFDPFDPRLLSIELDVVFNLNGLEVSPLSHCIAHNKKGLGESRSIGAVVTPDPSTRLPSDGPTNYNKILS</sequence>
<dbReference type="AlphaFoldDB" id="A0A2H1W366"/>
<name>A0A2H1W366_SPOFR</name>
<dbReference type="EMBL" id="ODYU01006007">
    <property type="protein sequence ID" value="SOQ47477.1"/>
    <property type="molecule type" value="Genomic_DNA"/>
</dbReference>